<accession>A0A7S0CYY8</accession>
<sequence length="188" mass="21366">MGDAKRREIQRLASQGPEALYPSYLKRRKMFSIVKDKRKEVIKELPNVVTAFDDGGGKPESKEQDPAKITNMERFVRTSMHTLLTYLDNPKQYVNHRSSQGISEGGEVTVKVKDLLAYVEYLPHEIQDYYRNYIERILNYNGHSLMLQSDKGYDPKKLAQLFTPIAEPTILADDATGPDGAEDGITDL</sequence>
<evidence type="ECO:0000313" key="1">
    <source>
        <dbReference type="EMBL" id="CAD8436277.1"/>
    </source>
</evidence>
<dbReference type="AlphaFoldDB" id="A0A7S0CYY8"/>
<reference evidence="1" key="1">
    <citation type="submission" date="2021-01" db="EMBL/GenBank/DDBJ databases">
        <authorList>
            <person name="Corre E."/>
            <person name="Pelletier E."/>
            <person name="Niang G."/>
            <person name="Scheremetjew M."/>
            <person name="Finn R."/>
            <person name="Kale V."/>
            <person name="Holt S."/>
            <person name="Cochrane G."/>
            <person name="Meng A."/>
            <person name="Brown T."/>
            <person name="Cohen L."/>
        </authorList>
    </citation>
    <scope>NUCLEOTIDE SEQUENCE</scope>
    <source>
        <strain evidence="1">CCMP2058</strain>
    </source>
</reference>
<gene>
    <name evidence="1" type="ORF">LAMO00422_LOCUS3932</name>
</gene>
<organism evidence="1">
    <name type="scientific">Amorphochlora amoebiformis</name>
    <dbReference type="NCBI Taxonomy" id="1561963"/>
    <lineage>
        <taxon>Eukaryota</taxon>
        <taxon>Sar</taxon>
        <taxon>Rhizaria</taxon>
        <taxon>Cercozoa</taxon>
        <taxon>Chlorarachniophyceae</taxon>
        <taxon>Amorphochlora</taxon>
    </lineage>
</organism>
<protein>
    <submittedName>
        <fullName evidence="1">Uncharacterized protein</fullName>
    </submittedName>
</protein>
<proteinExistence type="predicted"/>
<name>A0A7S0CYY8_9EUKA</name>
<dbReference type="EMBL" id="HBEM01005610">
    <property type="protein sequence ID" value="CAD8436277.1"/>
    <property type="molecule type" value="Transcribed_RNA"/>
</dbReference>